<dbReference type="AlphaFoldDB" id="A0A1Y2G3N5"/>
<dbReference type="STRING" id="106004.A0A1Y2G3N5"/>
<evidence type="ECO:0000313" key="3">
    <source>
        <dbReference type="Proteomes" id="UP000193467"/>
    </source>
</evidence>
<dbReference type="InParanoid" id="A0A1Y2G3N5"/>
<keyword evidence="3" id="KW-1185">Reference proteome</keyword>
<dbReference type="OrthoDB" id="2563669at2759"/>
<dbReference type="Gene3D" id="2.60.120.260">
    <property type="entry name" value="Galactose-binding domain-like"/>
    <property type="match status" value="2"/>
</dbReference>
<reference evidence="2 3" key="1">
    <citation type="submission" date="2016-07" db="EMBL/GenBank/DDBJ databases">
        <title>Pervasive Adenine N6-methylation of Active Genes in Fungi.</title>
        <authorList>
            <consortium name="DOE Joint Genome Institute"/>
            <person name="Mondo S.J."/>
            <person name="Dannebaum R.O."/>
            <person name="Kuo R.C."/>
            <person name="Labutti K."/>
            <person name="Haridas S."/>
            <person name="Kuo A."/>
            <person name="Salamov A."/>
            <person name="Ahrendt S.R."/>
            <person name="Lipzen A."/>
            <person name="Sullivan W."/>
            <person name="Andreopoulos W.B."/>
            <person name="Clum A."/>
            <person name="Lindquist E."/>
            <person name="Daum C."/>
            <person name="Ramamoorthy G.K."/>
            <person name="Gryganskyi A."/>
            <person name="Culley D."/>
            <person name="Magnuson J.K."/>
            <person name="James T.Y."/>
            <person name="O'Malley M.A."/>
            <person name="Stajich J.E."/>
            <person name="Spatafora J.W."/>
            <person name="Visel A."/>
            <person name="Grigoriev I.V."/>
        </authorList>
    </citation>
    <scope>NUCLEOTIDE SEQUENCE [LARGE SCALE GENOMIC DNA]</scope>
    <source>
        <strain evidence="2 3">62-1032</strain>
    </source>
</reference>
<feature type="region of interest" description="Disordered" evidence="1">
    <location>
        <begin position="282"/>
        <end position="315"/>
    </location>
</feature>
<dbReference type="EMBL" id="MCGR01000001">
    <property type="protein sequence ID" value="ORY92561.1"/>
    <property type="molecule type" value="Genomic_DNA"/>
</dbReference>
<name>A0A1Y2G3N5_9BASI</name>
<accession>A0A1Y2G3N5</accession>
<gene>
    <name evidence="2" type="ORF">BCR35DRAFT_298021</name>
</gene>
<organism evidence="2 3">
    <name type="scientific">Leucosporidium creatinivorum</name>
    <dbReference type="NCBI Taxonomy" id="106004"/>
    <lineage>
        <taxon>Eukaryota</taxon>
        <taxon>Fungi</taxon>
        <taxon>Dikarya</taxon>
        <taxon>Basidiomycota</taxon>
        <taxon>Pucciniomycotina</taxon>
        <taxon>Microbotryomycetes</taxon>
        <taxon>Leucosporidiales</taxon>
        <taxon>Leucosporidium</taxon>
    </lineage>
</organism>
<sequence>MALLLNATLDDFAANFNWSSAWTAPDTSAVGYPNGDSFLETLVDGTYHETASANTTTSLSFAGSALYLYGVAGPSQGFYTLNLDNGATSAPLSAFASANSSNHLLWSAVDLAEGDHTLEITNLGQNGDSSVGESLLIDYALLTVVAGAEGATLTNTTIEDSDHARLTYEGSWTVNNDTRFSGNTSSYTNEQQSVSLKFNGSVVYVYGDTVDDHGLYTVDLDGVSKQYQGYTAELKIGTLMYFAAGLDESEHTLTITNDPGSAGTYFDLDSIVYTTPSAYAVNSPSSPSSSSVASRSGSPTSSGSPSSSSTSTPASEGSRAKAAFLTVLLLSVAVAALAGSA</sequence>
<feature type="compositionally biased region" description="Low complexity" evidence="1">
    <location>
        <begin position="283"/>
        <end position="315"/>
    </location>
</feature>
<comment type="caution">
    <text evidence="2">The sequence shown here is derived from an EMBL/GenBank/DDBJ whole genome shotgun (WGS) entry which is preliminary data.</text>
</comment>
<proteinExistence type="predicted"/>
<dbReference type="Proteomes" id="UP000193467">
    <property type="component" value="Unassembled WGS sequence"/>
</dbReference>
<evidence type="ECO:0000256" key="1">
    <source>
        <dbReference type="SAM" id="MobiDB-lite"/>
    </source>
</evidence>
<evidence type="ECO:0000313" key="2">
    <source>
        <dbReference type="EMBL" id="ORY92561.1"/>
    </source>
</evidence>
<protein>
    <submittedName>
        <fullName evidence="2">Uncharacterized protein</fullName>
    </submittedName>
</protein>